<evidence type="ECO:0000256" key="2">
    <source>
        <dbReference type="SAM" id="SignalP"/>
    </source>
</evidence>
<feature type="domain" description="Transcobalamin-like C-terminal" evidence="3">
    <location>
        <begin position="192"/>
        <end position="267"/>
    </location>
</feature>
<dbReference type="EMBL" id="CP089291">
    <property type="protein sequence ID" value="UOF92594.1"/>
    <property type="molecule type" value="Genomic_DNA"/>
</dbReference>
<evidence type="ECO:0000259" key="3">
    <source>
        <dbReference type="Pfam" id="PF14478"/>
    </source>
</evidence>
<feature type="chain" id="PRO_5046132240" evidence="2">
    <location>
        <begin position="21"/>
        <end position="277"/>
    </location>
</feature>
<protein>
    <submittedName>
        <fullName evidence="4">DUF4430 domain-containing protein</fullName>
    </submittedName>
</protein>
<evidence type="ECO:0000313" key="4">
    <source>
        <dbReference type="EMBL" id="UOF92594.1"/>
    </source>
</evidence>
<dbReference type="RefSeq" id="WP_347439262.1">
    <property type="nucleotide sequence ID" value="NZ_CP089291.1"/>
</dbReference>
<dbReference type="InterPro" id="IPR027954">
    <property type="entry name" value="Transcobalamin-like_C"/>
</dbReference>
<sequence>MNKRQIFQLFMCIFTGFALVACGQGSGQIKEADHTFTASQTAGTAKQAGTSSDQHASANGTNADNGKTTSASGGNSQTGAENGANGSKPGAGRDSAAQNSSISSTGDSNAGAKSSAPGNQASSPKTTASMTIQPETTAAGTIASAQTAASANAMAASSASAAEKSQTVSLMIVGDRQLGVILPRQSAAIQQGDTVLDVLSRVLKEKHMQMEYSGMGSSAYIKGIDNLYEFDDGPKSGWMFKVNGAFGQQSAGSYPVKAGDSIEWLYTIDLGKDIGAK</sequence>
<gene>
    <name evidence="4" type="ORF">LSG31_10790</name>
</gene>
<keyword evidence="5" id="KW-1185">Reference proteome</keyword>
<accession>A0ABY4CQP6</accession>
<feature type="signal peptide" evidence="2">
    <location>
        <begin position="1"/>
        <end position="20"/>
    </location>
</feature>
<reference evidence="4" key="1">
    <citation type="submission" date="2021-12" db="EMBL/GenBank/DDBJ databases">
        <title>Alicyclobacillaceae gen. nov., sp. nov., isolated from chalcocite enrichment system.</title>
        <authorList>
            <person name="Jiang Z."/>
        </authorList>
    </citation>
    <scope>NUCLEOTIDE SEQUENCE</scope>
    <source>
        <strain evidence="4">MYW30-H2</strain>
    </source>
</reference>
<feature type="compositionally biased region" description="Polar residues" evidence="1">
    <location>
        <begin position="96"/>
        <end position="128"/>
    </location>
</feature>
<feature type="region of interest" description="Disordered" evidence="1">
    <location>
        <begin position="40"/>
        <end position="128"/>
    </location>
</feature>
<dbReference type="Gene3D" id="2.170.130.30">
    <property type="match status" value="1"/>
</dbReference>
<keyword evidence="2" id="KW-0732">Signal</keyword>
<name>A0ABY4CQP6_9BACL</name>
<evidence type="ECO:0000313" key="5">
    <source>
        <dbReference type="Proteomes" id="UP000830167"/>
    </source>
</evidence>
<dbReference type="PROSITE" id="PS51257">
    <property type="entry name" value="PROKAR_LIPOPROTEIN"/>
    <property type="match status" value="1"/>
</dbReference>
<feature type="compositionally biased region" description="Polar residues" evidence="1">
    <location>
        <begin position="40"/>
        <end position="80"/>
    </location>
</feature>
<organism evidence="4 5">
    <name type="scientific">Fodinisporobacter ferrooxydans</name>
    <dbReference type="NCBI Taxonomy" id="2901836"/>
    <lineage>
        <taxon>Bacteria</taxon>
        <taxon>Bacillati</taxon>
        <taxon>Bacillota</taxon>
        <taxon>Bacilli</taxon>
        <taxon>Bacillales</taxon>
        <taxon>Alicyclobacillaceae</taxon>
        <taxon>Fodinisporobacter</taxon>
    </lineage>
</organism>
<dbReference type="Proteomes" id="UP000830167">
    <property type="component" value="Chromosome"/>
</dbReference>
<dbReference type="Pfam" id="PF14478">
    <property type="entry name" value="DUF4430"/>
    <property type="match status" value="1"/>
</dbReference>
<proteinExistence type="predicted"/>
<evidence type="ECO:0000256" key="1">
    <source>
        <dbReference type="SAM" id="MobiDB-lite"/>
    </source>
</evidence>